<dbReference type="EMBL" id="CP118108">
    <property type="protein sequence ID" value="WDI00743.1"/>
    <property type="molecule type" value="Genomic_DNA"/>
</dbReference>
<evidence type="ECO:0000313" key="4">
    <source>
        <dbReference type="Proteomes" id="UP001220962"/>
    </source>
</evidence>
<gene>
    <name evidence="2" type="ORF">PUW23_15980</name>
    <name evidence="3" type="ORF">PUW25_15805</name>
</gene>
<organism evidence="2 4">
    <name type="scientific">Paenibacillus urinalis</name>
    <dbReference type="NCBI Taxonomy" id="521520"/>
    <lineage>
        <taxon>Bacteria</taxon>
        <taxon>Bacillati</taxon>
        <taxon>Bacillota</taxon>
        <taxon>Bacilli</taxon>
        <taxon>Bacillales</taxon>
        <taxon>Paenibacillaceae</taxon>
        <taxon>Paenibacillus</taxon>
    </lineage>
</organism>
<keyword evidence="1" id="KW-1133">Transmembrane helix</keyword>
<evidence type="ECO:0000313" key="2">
    <source>
        <dbReference type="EMBL" id="WDH81029.1"/>
    </source>
</evidence>
<sequence>MSKEKSNDWLEEPFDEVYEREFEEAFDLAFENAAAASTSVNKEAMAASWDKVNHEIQNIKKRKKRIKRWQLAGVIAASITMGATIFSSPIGTQANTFVQRLQQVGDNLVLVFQGPRQDFSGAKTPPPPGMIENPSYNFSGDPEELYSQFENQVSVQHNLFLVEVPKEKAFSNTTFHINNFDLPLTPTHIKYHLLLDQENPVYPENPYLSNEIYIEYFDGDERIAKVSVKKMFSVNPGAPESGPAFSGVPEEVALDDGTVAVFYENMEHDQLAYRSNLVMVMLMGSESISKEELLKFANIIQETNQFPMKE</sequence>
<dbReference type="AlphaFoldDB" id="A0AAX3MXD8"/>
<dbReference type="Proteomes" id="UP001220962">
    <property type="component" value="Chromosome"/>
</dbReference>
<dbReference type="Proteomes" id="UP001221519">
    <property type="component" value="Chromosome"/>
</dbReference>
<evidence type="ECO:0000313" key="5">
    <source>
        <dbReference type="Proteomes" id="UP001221519"/>
    </source>
</evidence>
<keyword evidence="1" id="KW-0472">Membrane</keyword>
<protein>
    <recommendedName>
        <fullName evidence="6">DUF4367 domain-containing protein</fullName>
    </recommendedName>
</protein>
<proteinExistence type="predicted"/>
<keyword evidence="5" id="KW-1185">Reference proteome</keyword>
<evidence type="ECO:0008006" key="6">
    <source>
        <dbReference type="Google" id="ProtNLM"/>
    </source>
</evidence>
<dbReference type="EMBL" id="CP118101">
    <property type="protein sequence ID" value="WDH81029.1"/>
    <property type="molecule type" value="Genomic_DNA"/>
</dbReference>
<evidence type="ECO:0000256" key="1">
    <source>
        <dbReference type="SAM" id="Phobius"/>
    </source>
</evidence>
<reference evidence="2 5" key="1">
    <citation type="submission" date="2023-02" db="EMBL/GenBank/DDBJ databases">
        <title>Pathogen: clinical or host-associated sample.</title>
        <authorList>
            <person name="Hergert J."/>
            <person name="Casey R."/>
            <person name="Wagner J."/>
            <person name="Young E.L."/>
            <person name="Oakeson K.F."/>
        </authorList>
    </citation>
    <scope>NUCLEOTIDE SEQUENCE</scope>
    <source>
        <strain evidence="3 5">2022CK-00829</strain>
        <strain evidence="2">2022CK-00830</strain>
    </source>
</reference>
<feature type="transmembrane region" description="Helical" evidence="1">
    <location>
        <begin position="69"/>
        <end position="90"/>
    </location>
</feature>
<name>A0AAX3MXD8_9BACL</name>
<dbReference type="RefSeq" id="WP_205052847.1">
    <property type="nucleotide sequence ID" value="NZ_CP118101.1"/>
</dbReference>
<accession>A0AAX3MXD8</accession>
<evidence type="ECO:0000313" key="3">
    <source>
        <dbReference type="EMBL" id="WDI00743.1"/>
    </source>
</evidence>
<keyword evidence="1" id="KW-0812">Transmembrane</keyword>